<sequence>MQARKVATTSHIFVAESFSPGIASKNVGSRIIVYTAKNNNNDDAIVVDETEKEASSSSLSNYNDTDGASKGVVSLLTGIINANSEKEPSLLKTTTTTTSIVSDTAPKSPEELLERIRKDYVERNYLWTGDLDIDCFFNDCVFTDPTISFVGTDKFTENTQNLVPLVEKFAENYKSELISISLGNNPNSNDSDSDSDKHTTNTSISEGNDADVMFVESRWRMVGSLTRSPLLFWKPKIDVIGRTKFWFKRDINAPGSYRVYFYDESWEIAAFQALLQLITPANTFPNTNTE</sequence>
<name>A0A1E7FBV4_9STRA</name>
<accession>A0A1E7FBV4</accession>
<dbReference type="OrthoDB" id="348976at2759"/>
<protein>
    <submittedName>
        <fullName evidence="2">Uncharacterized protein</fullName>
    </submittedName>
</protein>
<dbReference type="PANTHER" id="PTHR34123">
    <property type="entry name" value="OS04G0578200 PROTEIN"/>
    <property type="match status" value="1"/>
</dbReference>
<reference evidence="2 3" key="1">
    <citation type="submission" date="2016-09" db="EMBL/GenBank/DDBJ databases">
        <title>Extensive genetic diversity and differential bi-allelic expression allows diatom success in the polar Southern Ocean.</title>
        <authorList>
            <consortium name="DOE Joint Genome Institute"/>
            <person name="Mock T."/>
            <person name="Otillar R.P."/>
            <person name="Strauss J."/>
            <person name="Dupont C."/>
            <person name="Frickenhaus S."/>
            <person name="Maumus F."/>
            <person name="Mcmullan M."/>
            <person name="Sanges R."/>
            <person name="Schmutz J."/>
            <person name="Toseland A."/>
            <person name="Valas R."/>
            <person name="Veluchamy A."/>
            <person name="Ward B.J."/>
            <person name="Allen A."/>
            <person name="Barry K."/>
            <person name="Falciatore A."/>
            <person name="Ferrante M."/>
            <person name="Fortunato A.E."/>
            <person name="Gloeckner G."/>
            <person name="Gruber A."/>
            <person name="Hipkin R."/>
            <person name="Janech M."/>
            <person name="Kroth P."/>
            <person name="Leese F."/>
            <person name="Lindquist E."/>
            <person name="Lyon B.R."/>
            <person name="Martin J."/>
            <person name="Mayer C."/>
            <person name="Parker M."/>
            <person name="Quesneville H."/>
            <person name="Raymond J."/>
            <person name="Uhlig C."/>
            <person name="Valentin K.U."/>
            <person name="Worden A.Z."/>
            <person name="Armbrust E.V."/>
            <person name="Bowler C."/>
            <person name="Green B."/>
            <person name="Moulton V."/>
            <person name="Van Oosterhout C."/>
            <person name="Grigoriev I."/>
        </authorList>
    </citation>
    <scope>NUCLEOTIDE SEQUENCE [LARGE SCALE GENOMIC DNA]</scope>
    <source>
        <strain evidence="2 3">CCMP1102</strain>
    </source>
</reference>
<dbReference type="PANTHER" id="PTHR34123:SF1">
    <property type="entry name" value="OS04G0578200 PROTEIN"/>
    <property type="match status" value="1"/>
</dbReference>
<gene>
    <name evidence="2" type="ORF">FRACYDRAFT_240360</name>
</gene>
<organism evidence="2 3">
    <name type="scientific">Fragilariopsis cylindrus CCMP1102</name>
    <dbReference type="NCBI Taxonomy" id="635003"/>
    <lineage>
        <taxon>Eukaryota</taxon>
        <taxon>Sar</taxon>
        <taxon>Stramenopiles</taxon>
        <taxon>Ochrophyta</taxon>
        <taxon>Bacillariophyta</taxon>
        <taxon>Bacillariophyceae</taxon>
        <taxon>Bacillariophycidae</taxon>
        <taxon>Bacillariales</taxon>
        <taxon>Bacillariaceae</taxon>
        <taxon>Fragilariopsis</taxon>
    </lineage>
</organism>
<keyword evidence="3" id="KW-1185">Reference proteome</keyword>
<evidence type="ECO:0000256" key="1">
    <source>
        <dbReference type="SAM" id="MobiDB-lite"/>
    </source>
</evidence>
<evidence type="ECO:0000313" key="3">
    <source>
        <dbReference type="Proteomes" id="UP000095751"/>
    </source>
</evidence>
<dbReference type="AlphaFoldDB" id="A0A1E7FBV4"/>
<evidence type="ECO:0000313" key="2">
    <source>
        <dbReference type="EMBL" id="OEU15668.1"/>
    </source>
</evidence>
<dbReference type="Proteomes" id="UP000095751">
    <property type="component" value="Unassembled WGS sequence"/>
</dbReference>
<dbReference type="InParanoid" id="A0A1E7FBV4"/>
<proteinExistence type="predicted"/>
<dbReference type="KEGG" id="fcy:FRACYDRAFT_240360"/>
<feature type="region of interest" description="Disordered" evidence="1">
    <location>
        <begin position="184"/>
        <end position="205"/>
    </location>
</feature>
<dbReference type="EMBL" id="KV784359">
    <property type="protein sequence ID" value="OEU15668.1"/>
    <property type="molecule type" value="Genomic_DNA"/>
</dbReference>